<evidence type="ECO:0000313" key="2">
    <source>
        <dbReference type="Proteomes" id="UP001549291"/>
    </source>
</evidence>
<name>A0ABV2RH59_BRAJP</name>
<sequence>MPIVPLGSIFVSTSAMRQVEIQMATRKTVRFSIEIAADLAAAVASAASTNNVTAEDIVNDCLRQQFETALRYRVLLQRQDDVDEALIELARLIGRLSAAPGEVQENICRYRPGNDR</sequence>
<organism evidence="1 2">
    <name type="scientific">Bradyrhizobium japonicum</name>
    <dbReference type="NCBI Taxonomy" id="375"/>
    <lineage>
        <taxon>Bacteria</taxon>
        <taxon>Pseudomonadati</taxon>
        <taxon>Pseudomonadota</taxon>
        <taxon>Alphaproteobacteria</taxon>
        <taxon>Hyphomicrobiales</taxon>
        <taxon>Nitrobacteraceae</taxon>
        <taxon>Bradyrhizobium</taxon>
    </lineage>
</organism>
<keyword evidence="2" id="KW-1185">Reference proteome</keyword>
<dbReference type="EMBL" id="JBEPTQ010000001">
    <property type="protein sequence ID" value="MET4715935.1"/>
    <property type="molecule type" value="Genomic_DNA"/>
</dbReference>
<accession>A0ABV2RH59</accession>
<reference evidence="1 2" key="1">
    <citation type="submission" date="2024-06" db="EMBL/GenBank/DDBJ databases">
        <title>Genomic Encyclopedia of Type Strains, Phase V (KMG-V): Genome sequencing to study the core and pangenomes of soil and plant-associated prokaryotes.</title>
        <authorList>
            <person name="Whitman W."/>
        </authorList>
    </citation>
    <scope>NUCLEOTIDE SEQUENCE [LARGE SCALE GENOMIC DNA]</scope>
    <source>
        <strain evidence="1 2">USDA 160</strain>
    </source>
</reference>
<proteinExistence type="predicted"/>
<gene>
    <name evidence="1" type="ORF">ABIF63_000038</name>
</gene>
<protein>
    <submittedName>
        <fullName evidence="1">Uncharacterized protein</fullName>
    </submittedName>
</protein>
<evidence type="ECO:0000313" key="1">
    <source>
        <dbReference type="EMBL" id="MET4715935.1"/>
    </source>
</evidence>
<dbReference type="RefSeq" id="WP_354269799.1">
    <property type="nucleotide sequence ID" value="NZ_JBEPTQ010000001.1"/>
</dbReference>
<comment type="caution">
    <text evidence="1">The sequence shown here is derived from an EMBL/GenBank/DDBJ whole genome shotgun (WGS) entry which is preliminary data.</text>
</comment>
<dbReference type="Proteomes" id="UP001549291">
    <property type="component" value="Unassembled WGS sequence"/>
</dbReference>